<dbReference type="InterPro" id="IPR001245">
    <property type="entry name" value="Ser-Thr/Tyr_kinase_cat_dom"/>
</dbReference>
<dbReference type="PANTHER" id="PTHR23257:SF958">
    <property type="entry name" value="SERINE_THREONINE-PROTEIN KINASE WNK4"/>
    <property type="match status" value="1"/>
</dbReference>
<dbReference type="InterPro" id="IPR011009">
    <property type="entry name" value="Kinase-like_dom_sf"/>
</dbReference>
<comment type="caution">
    <text evidence="2">The sequence shown here is derived from an EMBL/GenBank/DDBJ whole genome shotgun (WGS) entry which is preliminary data.</text>
</comment>
<feature type="domain" description="Protein kinase" evidence="1">
    <location>
        <begin position="254"/>
        <end position="462"/>
    </location>
</feature>
<dbReference type="InterPro" id="IPR000719">
    <property type="entry name" value="Prot_kinase_dom"/>
</dbReference>
<dbReference type="GO" id="GO:0005737">
    <property type="term" value="C:cytoplasm"/>
    <property type="evidence" value="ECO:0007669"/>
    <property type="project" value="TreeGrafter"/>
</dbReference>
<feature type="non-terminal residue" evidence="2">
    <location>
        <position position="1"/>
    </location>
</feature>
<evidence type="ECO:0000259" key="1">
    <source>
        <dbReference type="PROSITE" id="PS50011"/>
    </source>
</evidence>
<dbReference type="InterPro" id="IPR059179">
    <property type="entry name" value="MLKL-like_MCAfunc"/>
</dbReference>
<dbReference type="SUPFAM" id="SSF56112">
    <property type="entry name" value="Protein kinase-like (PK-like)"/>
    <property type="match status" value="1"/>
</dbReference>
<gene>
    <name evidence="2" type="ORF">FWILDA_LOCUS17294</name>
</gene>
<dbReference type="EMBL" id="CAMKVN010013195">
    <property type="protein sequence ID" value="CAI2195872.1"/>
    <property type="molecule type" value="Genomic_DNA"/>
</dbReference>
<reference evidence="2" key="1">
    <citation type="submission" date="2022-08" db="EMBL/GenBank/DDBJ databases">
        <authorList>
            <person name="Kallberg Y."/>
            <person name="Tangrot J."/>
            <person name="Rosling A."/>
        </authorList>
    </citation>
    <scope>NUCLEOTIDE SEQUENCE</scope>
    <source>
        <strain evidence="2">Wild A</strain>
    </source>
</reference>
<dbReference type="InterPro" id="IPR050167">
    <property type="entry name" value="Ser_Thr_protein_kinase"/>
</dbReference>
<dbReference type="Proteomes" id="UP001153678">
    <property type="component" value="Unassembled WGS sequence"/>
</dbReference>
<dbReference type="Gene3D" id="1.10.510.10">
    <property type="entry name" value="Transferase(Phosphotransferase) domain 1"/>
    <property type="match status" value="1"/>
</dbReference>
<organism evidence="2 3">
    <name type="scientific">Funneliformis geosporum</name>
    <dbReference type="NCBI Taxonomy" id="1117311"/>
    <lineage>
        <taxon>Eukaryota</taxon>
        <taxon>Fungi</taxon>
        <taxon>Fungi incertae sedis</taxon>
        <taxon>Mucoromycota</taxon>
        <taxon>Glomeromycotina</taxon>
        <taxon>Glomeromycetes</taxon>
        <taxon>Glomerales</taxon>
        <taxon>Glomeraceae</taxon>
        <taxon>Funneliformis</taxon>
    </lineage>
</organism>
<dbReference type="GO" id="GO:0005524">
    <property type="term" value="F:ATP binding"/>
    <property type="evidence" value="ECO:0007669"/>
    <property type="project" value="InterPro"/>
</dbReference>
<protein>
    <submittedName>
        <fullName evidence="2">10223_t:CDS:1</fullName>
    </submittedName>
</protein>
<dbReference type="PROSITE" id="PS50011">
    <property type="entry name" value="PROTEIN_KINASE_DOM"/>
    <property type="match status" value="1"/>
</dbReference>
<dbReference type="OrthoDB" id="2314769at2759"/>
<keyword evidence="3" id="KW-1185">Reference proteome</keyword>
<sequence>DVADIAEPIVKNTVKLTMAIGEAATAAVPFTRFMPLISEIANVLNEIVEIVQAAEHNKRTCEALLQRVHAAELAVFDLRIPRNDNKDFFVNNNYLYLQNLVNVITNIKKFAKEISQMNTLMKHLKAKSVEKTFKELCKEFDNWINLLSFTILVKEKIRAEDEAEQLKSDQDDINKYLIEMGVDVQEIGTDVKELKGKFSSMVLNIYTMNNKMEKLIDEQNKSSIRKDTNNFEINQKKIDSIFTERHTLVFSNYKETHDQRNKGRITRYLDIKNEAREFAFKNISDLEDKNSIRNQVTIFKEFQDWPNIIKFYGLAYDENKSYLVTEWADFGNLREFYTAHERRIDETLKLRISLDIARGLNFLRSVGIVHRDIRSKSILITVNDTAKLANFKLSRHASGPTTNQKENIERVRYCAPELLDRAPNFKYDHKCEVYSFGILLWEIAEMKLPYQEHDDILNITEL</sequence>
<dbReference type="Pfam" id="PF07714">
    <property type="entry name" value="PK_Tyr_Ser-Thr"/>
    <property type="match status" value="1"/>
</dbReference>
<accession>A0A9W4T894</accession>
<dbReference type="CDD" id="cd21037">
    <property type="entry name" value="MLKL_NTD"/>
    <property type="match status" value="1"/>
</dbReference>
<evidence type="ECO:0000313" key="2">
    <source>
        <dbReference type="EMBL" id="CAI2195872.1"/>
    </source>
</evidence>
<dbReference type="AlphaFoldDB" id="A0A9W4T894"/>
<dbReference type="PANTHER" id="PTHR23257">
    <property type="entry name" value="SERINE-THREONINE PROTEIN KINASE"/>
    <property type="match status" value="1"/>
</dbReference>
<name>A0A9W4T894_9GLOM</name>
<feature type="non-terminal residue" evidence="2">
    <location>
        <position position="462"/>
    </location>
</feature>
<dbReference type="GO" id="GO:0004672">
    <property type="term" value="F:protein kinase activity"/>
    <property type="evidence" value="ECO:0007669"/>
    <property type="project" value="InterPro"/>
</dbReference>
<evidence type="ECO:0000313" key="3">
    <source>
        <dbReference type="Proteomes" id="UP001153678"/>
    </source>
</evidence>
<dbReference type="GO" id="GO:0007166">
    <property type="term" value="P:cell surface receptor signaling pathway"/>
    <property type="evidence" value="ECO:0007669"/>
    <property type="project" value="InterPro"/>
</dbReference>
<dbReference type="InterPro" id="IPR036537">
    <property type="entry name" value="Adaptor_Cbl_N_dom_sf"/>
</dbReference>
<dbReference type="Gene3D" id="1.20.930.20">
    <property type="entry name" value="Adaptor protein Cbl, N-terminal domain"/>
    <property type="match status" value="1"/>
</dbReference>
<proteinExistence type="predicted"/>